<dbReference type="Proteomes" id="UP000076079">
    <property type="component" value="Chromosome"/>
</dbReference>
<protein>
    <submittedName>
        <fullName evidence="2">Uncharacterized protein</fullName>
    </submittedName>
</protein>
<dbReference type="EMBL" id="CP015136">
    <property type="protein sequence ID" value="AMY07671.1"/>
    <property type="molecule type" value="Genomic_DNA"/>
</dbReference>
<evidence type="ECO:0000313" key="3">
    <source>
        <dbReference type="Proteomes" id="UP000076079"/>
    </source>
</evidence>
<accession>A0A143PGM4</accession>
<evidence type="ECO:0000256" key="1">
    <source>
        <dbReference type="SAM" id="SignalP"/>
    </source>
</evidence>
<feature type="chain" id="PRO_5007511271" evidence="1">
    <location>
        <begin position="26"/>
        <end position="188"/>
    </location>
</feature>
<evidence type="ECO:0000313" key="2">
    <source>
        <dbReference type="EMBL" id="AMY07671.1"/>
    </source>
</evidence>
<reference evidence="3" key="2">
    <citation type="submission" date="2016-04" db="EMBL/GenBank/DDBJ databases">
        <title>First Complete Genome Sequence of a Subdivision 6 Acidobacterium.</title>
        <authorList>
            <person name="Huang S."/>
            <person name="Vieira S."/>
            <person name="Bunk B."/>
            <person name="Riedel T."/>
            <person name="Sproeer C."/>
            <person name="Overmann J."/>
        </authorList>
    </citation>
    <scope>NUCLEOTIDE SEQUENCE [LARGE SCALE GENOMIC DNA]</scope>
    <source>
        <strain evidence="3">DSM 100886 HEG_-6_39</strain>
    </source>
</reference>
<dbReference type="AlphaFoldDB" id="A0A143PGM4"/>
<gene>
    <name evidence="2" type="ORF">LuPra_00847</name>
</gene>
<dbReference type="KEGG" id="abac:LuPra_00847"/>
<keyword evidence="1" id="KW-0732">Signal</keyword>
<proteinExistence type="predicted"/>
<name>A0A143PGM4_LUTPR</name>
<organism evidence="2 3">
    <name type="scientific">Luteitalea pratensis</name>
    <dbReference type="NCBI Taxonomy" id="1855912"/>
    <lineage>
        <taxon>Bacteria</taxon>
        <taxon>Pseudomonadati</taxon>
        <taxon>Acidobacteriota</taxon>
        <taxon>Vicinamibacteria</taxon>
        <taxon>Vicinamibacterales</taxon>
        <taxon>Vicinamibacteraceae</taxon>
        <taxon>Luteitalea</taxon>
    </lineage>
</organism>
<feature type="signal peptide" evidence="1">
    <location>
        <begin position="1"/>
        <end position="25"/>
    </location>
</feature>
<sequence length="188" mass="19907" precursor="true">MTRSTLATVALLVAVSLQGASQSNACASIATTAPISEIGAFSNMRYTVEHAYGEAVLVWRSGHCILGLFESAQGLAGDTPIGELQDVTHNPNTGALRFSAKLTIGIVAGPTSTTPEPSRDLLKFDGTLGPARVIGGLIHATQLDPTPPARTIMLTTSAKDADLMHVSATYGAWREKWQPIVKRRGPKW</sequence>
<keyword evidence="3" id="KW-1185">Reference proteome</keyword>
<reference evidence="2 3" key="1">
    <citation type="journal article" date="2016" name="Genome Announc.">
        <title>First Complete Genome Sequence of a Subdivision 6 Acidobacterium Strain.</title>
        <authorList>
            <person name="Huang S."/>
            <person name="Vieira S."/>
            <person name="Bunk B."/>
            <person name="Riedel T."/>
            <person name="Sproer C."/>
            <person name="Overmann J."/>
        </authorList>
    </citation>
    <scope>NUCLEOTIDE SEQUENCE [LARGE SCALE GENOMIC DNA]</scope>
    <source>
        <strain evidence="3">DSM 100886 HEG_-6_39</strain>
    </source>
</reference>